<dbReference type="Proteomes" id="UP000613160">
    <property type="component" value="Unassembled WGS sequence"/>
</dbReference>
<reference evidence="1" key="2">
    <citation type="submission" date="2020-09" db="EMBL/GenBank/DDBJ databases">
        <authorList>
            <person name="Sun Q."/>
            <person name="Zhou Y."/>
        </authorList>
    </citation>
    <scope>NUCLEOTIDE SEQUENCE</scope>
    <source>
        <strain evidence="1">CGMCC 1.15493</strain>
    </source>
</reference>
<gene>
    <name evidence="1" type="ORF">GCM10011335_38600</name>
</gene>
<dbReference type="CDD" id="cd02440">
    <property type="entry name" value="AdoMet_MTases"/>
    <property type="match status" value="1"/>
</dbReference>
<name>A0A917DEQ2_9HYPH</name>
<dbReference type="InterPro" id="IPR029063">
    <property type="entry name" value="SAM-dependent_MTases_sf"/>
</dbReference>
<evidence type="ECO:0000313" key="1">
    <source>
        <dbReference type="EMBL" id="GGD31805.1"/>
    </source>
</evidence>
<dbReference type="PANTHER" id="PTHR43861">
    <property type="entry name" value="TRANS-ACONITATE 2-METHYLTRANSFERASE-RELATED"/>
    <property type="match status" value="1"/>
</dbReference>
<dbReference type="EMBL" id="BMJJ01000010">
    <property type="protein sequence ID" value="GGD31805.1"/>
    <property type="molecule type" value="Genomic_DNA"/>
</dbReference>
<evidence type="ECO:0000313" key="2">
    <source>
        <dbReference type="Proteomes" id="UP000613160"/>
    </source>
</evidence>
<reference evidence="1" key="1">
    <citation type="journal article" date="2014" name="Int. J. Syst. Evol. Microbiol.">
        <title>Complete genome sequence of Corynebacterium casei LMG S-19264T (=DSM 44701T), isolated from a smear-ripened cheese.</title>
        <authorList>
            <consortium name="US DOE Joint Genome Institute (JGI-PGF)"/>
            <person name="Walter F."/>
            <person name="Albersmeier A."/>
            <person name="Kalinowski J."/>
            <person name="Ruckert C."/>
        </authorList>
    </citation>
    <scope>NUCLEOTIDE SEQUENCE</scope>
    <source>
        <strain evidence="1">CGMCC 1.15493</strain>
    </source>
</reference>
<sequence>MDAGAPAVGRTYTFLPVAECNMCRQPAPFDVLGLRLDRSQGTRPRGLTGIATTVCRCRACGLVFCNPQPMPQSIEAHYGIPPESYWNTVEYDPQPGYFQRQIDAAKELLPFRTGMRALDIGLGLGKAARAMRASGFEVEGFEPSPPFYAKAVELLGGSAEGFQLASIETAEFAPQSFDFVTFGAVLEHLFDPDAALAKAMLWLRPGGIVHAEIPNRNHLVSRLLNAYYRLIGTNFVTNTSPMHVPFHLYEFDIQSFVHNGRAQGYEVASSWVDTGSIFHVPPVLHPVLRALMARSDTGLQLTVFLRKHET</sequence>
<proteinExistence type="predicted"/>
<dbReference type="Pfam" id="PF13489">
    <property type="entry name" value="Methyltransf_23"/>
    <property type="match status" value="1"/>
</dbReference>
<dbReference type="SUPFAM" id="SSF53335">
    <property type="entry name" value="S-adenosyl-L-methionine-dependent methyltransferases"/>
    <property type="match status" value="1"/>
</dbReference>
<comment type="caution">
    <text evidence="1">The sequence shown here is derived from an EMBL/GenBank/DDBJ whole genome shotgun (WGS) entry which is preliminary data.</text>
</comment>
<protein>
    <recommendedName>
        <fullName evidence="3">Class I SAM-dependent methyltransferase</fullName>
    </recommendedName>
</protein>
<evidence type="ECO:0008006" key="3">
    <source>
        <dbReference type="Google" id="ProtNLM"/>
    </source>
</evidence>
<keyword evidence="2" id="KW-1185">Reference proteome</keyword>
<accession>A0A917DEQ2</accession>
<dbReference type="Gene3D" id="3.40.50.150">
    <property type="entry name" value="Vaccinia Virus protein VP39"/>
    <property type="match status" value="1"/>
</dbReference>
<organism evidence="1 2">
    <name type="scientific">Aureimonas glaciei</name>
    <dbReference type="NCBI Taxonomy" id="1776957"/>
    <lineage>
        <taxon>Bacteria</taxon>
        <taxon>Pseudomonadati</taxon>
        <taxon>Pseudomonadota</taxon>
        <taxon>Alphaproteobacteria</taxon>
        <taxon>Hyphomicrobiales</taxon>
        <taxon>Aurantimonadaceae</taxon>
        <taxon>Aureimonas</taxon>
    </lineage>
</organism>
<dbReference type="AlphaFoldDB" id="A0A917DEQ2"/>